<name>A0A3P6E061_BRAOL</name>
<keyword evidence="4" id="KW-0804">Transcription</keyword>
<comment type="subcellular location">
    <subcellularLocation>
        <location evidence="1">Nucleus</location>
    </subcellularLocation>
</comment>
<keyword evidence="5" id="KW-0539">Nucleus</keyword>
<accession>A0A3P6E061</accession>
<evidence type="ECO:0000256" key="1">
    <source>
        <dbReference type="ARBA" id="ARBA00004123"/>
    </source>
</evidence>
<evidence type="ECO:0000313" key="6">
    <source>
        <dbReference type="EMBL" id="VDD37443.1"/>
    </source>
</evidence>
<keyword evidence="2" id="KW-0805">Transcription regulation</keyword>
<dbReference type="Gene3D" id="2.40.330.10">
    <property type="entry name" value="DNA-binding pseudobarrel domain"/>
    <property type="match status" value="1"/>
</dbReference>
<evidence type="ECO:0000256" key="5">
    <source>
        <dbReference type="ARBA" id="ARBA00023242"/>
    </source>
</evidence>
<keyword evidence="3" id="KW-0238">DNA-binding</keyword>
<dbReference type="InterPro" id="IPR015300">
    <property type="entry name" value="DNA-bd_pseudobarrel_sf"/>
</dbReference>
<evidence type="ECO:0000256" key="4">
    <source>
        <dbReference type="ARBA" id="ARBA00023163"/>
    </source>
</evidence>
<dbReference type="SUPFAM" id="SSF101936">
    <property type="entry name" value="DNA-binding pseudobarrel domain"/>
    <property type="match status" value="1"/>
</dbReference>
<gene>
    <name evidence="6" type="ORF">BOLC7T43003H</name>
</gene>
<dbReference type="GO" id="GO:0005634">
    <property type="term" value="C:nucleus"/>
    <property type="evidence" value="ECO:0007669"/>
    <property type="project" value="UniProtKB-SubCell"/>
</dbReference>
<dbReference type="EMBL" id="LR031876">
    <property type="protein sequence ID" value="VDD37443.1"/>
    <property type="molecule type" value="Genomic_DNA"/>
</dbReference>
<dbReference type="AlphaFoldDB" id="A0A3P6E061"/>
<proteinExistence type="predicted"/>
<evidence type="ECO:0000256" key="3">
    <source>
        <dbReference type="ARBA" id="ARBA00023125"/>
    </source>
</evidence>
<evidence type="ECO:0000256" key="2">
    <source>
        <dbReference type="ARBA" id="ARBA00023015"/>
    </source>
</evidence>
<sequence length="63" mass="7142">MVETSEKTSSPSSSSHGRKDLEFFKVYLPEFSSHQLVIPQAFINILDKPLPKRVVLVDEIGRL</sequence>
<organism evidence="6">
    <name type="scientific">Brassica oleracea</name>
    <name type="common">Wild cabbage</name>
    <dbReference type="NCBI Taxonomy" id="3712"/>
    <lineage>
        <taxon>Eukaryota</taxon>
        <taxon>Viridiplantae</taxon>
        <taxon>Streptophyta</taxon>
        <taxon>Embryophyta</taxon>
        <taxon>Tracheophyta</taxon>
        <taxon>Spermatophyta</taxon>
        <taxon>Magnoliopsida</taxon>
        <taxon>eudicotyledons</taxon>
        <taxon>Gunneridae</taxon>
        <taxon>Pentapetalae</taxon>
        <taxon>rosids</taxon>
        <taxon>malvids</taxon>
        <taxon>Brassicales</taxon>
        <taxon>Brassicaceae</taxon>
        <taxon>Brassiceae</taxon>
        <taxon>Brassica</taxon>
    </lineage>
</organism>
<dbReference type="GO" id="GO:0003677">
    <property type="term" value="F:DNA binding"/>
    <property type="evidence" value="ECO:0007669"/>
    <property type="project" value="UniProtKB-KW"/>
</dbReference>
<protein>
    <submittedName>
        <fullName evidence="6">Uncharacterized protein</fullName>
    </submittedName>
</protein>
<reference evidence="6" key="1">
    <citation type="submission" date="2018-11" db="EMBL/GenBank/DDBJ databases">
        <authorList>
            <consortium name="Genoscope - CEA"/>
            <person name="William W."/>
        </authorList>
    </citation>
    <scope>NUCLEOTIDE SEQUENCE</scope>
</reference>